<name>A0A6C0IWX9_9ZZZZ</name>
<evidence type="ECO:0000313" key="1">
    <source>
        <dbReference type="EMBL" id="QHT97602.1"/>
    </source>
</evidence>
<dbReference type="SUPFAM" id="SSF56112">
    <property type="entry name" value="Protein kinase-like (PK-like)"/>
    <property type="match status" value="1"/>
</dbReference>
<dbReference type="EMBL" id="MN740283">
    <property type="protein sequence ID" value="QHT97602.1"/>
    <property type="molecule type" value="Genomic_DNA"/>
</dbReference>
<organism evidence="1">
    <name type="scientific">viral metagenome</name>
    <dbReference type="NCBI Taxonomy" id="1070528"/>
    <lineage>
        <taxon>unclassified sequences</taxon>
        <taxon>metagenomes</taxon>
        <taxon>organismal metagenomes</taxon>
    </lineage>
</organism>
<accession>A0A6C0IWX9</accession>
<reference evidence="1" key="1">
    <citation type="journal article" date="2020" name="Nature">
        <title>Giant virus diversity and host interactions through global metagenomics.</title>
        <authorList>
            <person name="Schulz F."/>
            <person name="Roux S."/>
            <person name="Paez-Espino D."/>
            <person name="Jungbluth S."/>
            <person name="Walsh D.A."/>
            <person name="Denef V.J."/>
            <person name="McMahon K.D."/>
            <person name="Konstantinidis K.T."/>
            <person name="Eloe-Fadrosh E.A."/>
            <person name="Kyrpides N.C."/>
            <person name="Woyke T."/>
        </authorList>
    </citation>
    <scope>NUCLEOTIDE SEQUENCE</scope>
    <source>
        <strain evidence="1">GVMAG-M-3300025572-1</strain>
    </source>
</reference>
<sequence>MRGIFENLKLSRGRRSTSDQRFVRLGFSFSKLTFLFRDEMKMSLPDSWLIAKGTFSKVYRVGSRYAVKIIPDGEELELKVSQLASDLGIGPKIYEITINNLEATILMEL</sequence>
<protein>
    <submittedName>
        <fullName evidence="1">Uncharacterized protein</fullName>
    </submittedName>
</protein>
<proteinExistence type="predicted"/>
<dbReference type="AlphaFoldDB" id="A0A6C0IWX9"/>
<dbReference type="InterPro" id="IPR011009">
    <property type="entry name" value="Kinase-like_dom_sf"/>
</dbReference>